<organism evidence="3 4">
    <name type="scientific">Riccia fluitans</name>
    <dbReference type="NCBI Taxonomy" id="41844"/>
    <lineage>
        <taxon>Eukaryota</taxon>
        <taxon>Viridiplantae</taxon>
        <taxon>Streptophyta</taxon>
        <taxon>Embryophyta</taxon>
        <taxon>Marchantiophyta</taxon>
        <taxon>Marchantiopsida</taxon>
        <taxon>Marchantiidae</taxon>
        <taxon>Marchantiales</taxon>
        <taxon>Ricciaceae</taxon>
        <taxon>Riccia</taxon>
    </lineage>
</organism>
<evidence type="ECO:0000256" key="1">
    <source>
        <dbReference type="SAM" id="MobiDB-lite"/>
    </source>
</evidence>
<comment type="caution">
    <text evidence="3">The sequence shown here is derived from an EMBL/GenBank/DDBJ whole genome shotgun (WGS) entry which is preliminary data.</text>
</comment>
<evidence type="ECO:0000313" key="3">
    <source>
        <dbReference type="EMBL" id="KAL2609158.1"/>
    </source>
</evidence>
<protein>
    <recommendedName>
        <fullName evidence="2">F-box domain-containing protein</fullName>
    </recommendedName>
</protein>
<dbReference type="SMART" id="SM00256">
    <property type="entry name" value="FBOX"/>
    <property type="match status" value="1"/>
</dbReference>
<dbReference type="PROSITE" id="PS50181">
    <property type="entry name" value="FBOX"/>
    <property type="match status" value="1"/>
</dbReference>
<evidence type="ECO:0000259" key="2">
    <source>
        <dbReference type="PROSITE" id="PS50181"/>
    </source>
</evidence>
<dbReference type="Proteomes" id="UP001605036">
    <property type="component" value="Unassembled WGS sequence"/>
</dbReference>
<dbReference type="PANTHER" id="PTHR31370">
    <property type="entry name" value="F-BOX PROTEIN FAMILY-LIKE"/>
    <property type="match status" value="1"/>
</dbReference>
<dbReference type="AlphaFoldDB" id="A0ABD1XJM5"/>
<sequence length="681" mass="75187">MAAVGGLECGPSSSRGFLEELPDDVLALVSAMISPQDVMRLSATCRKLRDACSADKLWLPHCERINCGIDCYSWRSGVESYRALYRFMISVRSLVGLWVHQNPELGNLVYVTWGFVSVVGVRIIPQELGPRGLDTGLLWAPVFEIIGHPDGSLALFLHGRENNKDFCYPGRFRQSSSEPNVLLLEAEPLPRQCSGPSRAPRSPNSPLSTETSEDSAGEECTKRPSKSLRVGGKEKNRNIPSERITFQHLGFGDRRRVLENLAPQIALQVPGLASGALFPRRNGKKQVQQLDLYQRDLAMLAERRERLSWMYRFGKLTSVMQDPELIIHGPSCEGVPSDYLLKHLCKPADEKESQPEDVPGAKFRSASFKGDGTSLADNGLSGMVDGWKKNSLARFVLDKMKSLIGKNGEESRVVASSTAAGGSSAQLKRLRLQEFLKQSKNVGLLLHATKLKLDFYRAWPIMHNNKQFALYKIPEQRPVEGRDYAGLWGGTFGWPPGKPSEDKPGRALFFLLLSYDESDEGRLLIATKILEGTHYVLHPNGSAMFTAKVDEFSSEPFPWETGRDGLPVDILNKYQGEGIANGYGFRYPGSKPGDLFVQGDGFLSFVWRESKVVLTMERLDLQGLLEIGERVPALPHVANFAYLTKSYSNVFAGSCGAPAITYGTLSPGSLVTPPATVRTSC</sequence>
<reference evidence="3 4" key="1">
    <citation type="submission" date="2024-09" db="EMBL/GenBank/DDBJ databases">
        <title>Chromosome-scale assembly of Riccia fluitans.</title>
        <authorList>
            <person name="Paukszto L."/>
            <person name="Sawicki J."/>
            <person name="Karawczyk K."/>
            <person name="Piernik-Szablinska J."/>
            <person name="Szczecinska M."/>
            <person name="Mazdziarz M."/>
        </authorList>
    </citation>
    <scope>NUCLEOTIDE SEQUENCE [LARGE SCALE GENOMIC DNA]</scope>
    <source>
        <strain evidence="3">Rf_01</strain>
        <tissue evidence="3">Aerial parts of the thallus</tissue>
    </source>
</reference>
<dbReference type="EMBL" id="JBHFFA010000008">
    <property type="protein sequence ID" value="KAL2609158.1"/>
    <property type="molecule type" value="Genomic_DNA"/>
</dbReference>
<name>A0ABD1XJM5_9MARC</name>
<evidence type="ECO:0000313" key="4">
    <source>
        <dbReference type="Proteomes" id="UP001605036"/>
    </source>
</evidence>
<dbReference type="Pfam" id="PF12937">
    <property type="entry name" value="F-box-like"/>
    <property type="match status" value="1"/>
</dbReference>
<proteinExistence type="predicted"/>
<gene>
    <name evidence="3" type="ORF">R1flu_027731</name>
</gene>
<dbReference type="InterPro" id="IPR001810">
    <property type="entry name" value="F-box_dom"/>
</dbReference>
<feature type="region of interest" description="Disordered" evidence="1">
    <location>
        <begin position="190"/>
        <end position="236"/>
    </location>
</feature>
<feature type="domain" description="F-box" evidence="2">
    <location>
        <begin position="15"/>
        <end position="61"/>
    </location>
</feature>
<keyword evidence="4" id="KW-1185">Reference proteome</keyword>
<dbReference type="InterPro" id="IPR036047">
    <property type="entry name" value="F-box-like_dom_sf"/>
</dbReference>
<dbReference type="Gene3D" id="1.20.1280.50">
    <property type="match status" value="1"/>
</dbReference>
<accession>A0ABD1XJM5</accession>
<dbReference type="PANTHER" id="PTHR31370:SF2">
    <property type="entry name" value="OS08G0105100 PROTEIN"/>
    <property type="match status" value="1"/>
</dbReference>
<dbReference type="InterPro" id="IPR040275">
    <property type="entry name" value="At5g39450-like"/>
</dbReference>
<dbReference type="SUPFAM" id="SSF81383">
    <property type="entry name" value="F-box domain"/>
    <property type="match status" value="1"/>
</dbReference>